<accession>A0A2I0QRW8</accession>
<dbReference type="Pfam" id="PF03013">
    <property type="entry name" value="Pyr_excise"/>
    <property type="match status" value="1"/>
</dbReference>
<dbReference type="EMBL" id="PJNH01000003">
    <property type="protein sequence ID" value="PKR77073.1"/>
    <property type="molecule type" value="Genomic_DNA"/>
</dbReference>
<gene>
    <name evidence="1" type="ORF">CEY16_10015</name>
</gene>
<keyword evidence="1" id="KW-0456">Lyase</keyword>
<dbReference type="InterPro" id="IPR004260">
    <property type="entry name" value="Pyr-dimer_DNA_glycosylase"/>
</dbReference>
<dbReference type="AlphaFoldDB" id="A0A2I0QRW8"/>
<dbReference type="RefSeq" id="WP_101331876.1">
    <property type="nucleotide sequence ID" value="NZ_PJNH01000003.1"/>
</dbReference>
<dbReference type="OrthoDB" id="9782576at2"/>
<dbReference type="GO" id="GO:0016829">
    <property type="term" value="F:lyase activity"/>
    <property type="evidence" value="ECO:0007669"/>
    <property type="project" value="UniProtKB-KW"/>
</dbReference>
<reference evidence="1 2" key="1">
    <citation type="submission" date="2017-06" db="EMBL/GenBank/DDBJ databases">
        <title>the draft geome sequence of Illustriluteabacillus marina B3227.</title>
        <authorList>
            <person name="He R.-H."/>
            <person name="Du Z.-J."/>
        </authorList>
    </citation>
    <scope>NUCLEOTIDE SEQUENCE [LARGE SCALE GENOMIC DNA]</scope>
    <source>
        <strain evidence="1 2">B3227</strain>
    </source>
</reference>
<organism evidence="1 2">
    <name type="scientific">Halalkalibacillus sediminis</name>
    <dbReference type="NCBI Taxonomy" id="2018042"/>
    <lineage>
        <taxon>Bacteria</taxon>
        <taxon>Bacillati</taxon>
        <taxon>Bacillota</taxon>
        <taxon>Bacilli</taxon>
        <taxon>Bacillales</taxon>
        <taxon>Bacillaceae</taxon>
        <taxon>Halalkalibacillus</taxon>
    </lineage>
</organism>
<name>A0A2I0QRW8_9BACI</name>
<protein>
    <submittedName>
        <fullName evidence="1">DNA lyase</fullName>
    </submittedName>
</protein>
<proteinExistence type="predicted"/>
<keyword evidence="2" id="KW-1185">Reference proteome</keyword>
<sequence length="144" mass="16795">MRLWSINPSYLDAKGLVALWRETLLAQKVLAGQTKGYQNHPQLERFYQHEEPMKAIGIYLQYVYIEAKSRGYNFDSSKILQPEACDPIPVTTGQLDYEWAHLRAKLRKRDPERLKKISESKSKVLIPHPLFEKKEGPIASWEKI</sequence>
<comment type="caution">
    <text evidence="1">The sequence shown here is derived from an EMBL/GenBank/DDBJ whole genome shotgun (WGS) entry which is preliminary data.</text>
</comment>
<evidence type="ECO:0000313" key="1">
    <source>
        <dbReference type="EMBL" id="PKR77073.1"/>
    </source>
</evidence>
<dbReference type="Proteomes" id="UP000243524">
    <property type="component" value="Unassembled WGS sequence"/>
</dbReference>
<evidence type="ECO:0000313" key="2">
    <source>
        <dbReference type="Proteomes" id="UP000243524"/>
    </source>
</evidence>